<feature type="transmembrane region" description="Helical" evidence="1">
    <location>
        <begin position="104"/>
        <end position="122"/>
    </location>
</feature>
<protein>
    <submittedName>
        <fullName evidence="2">Branched-chain amino acid transport</fullName>
    </submittedName>
</protein>
<evidence type="ECO:0000313" key="2">
    <source>
        <dbReference type="EMBL" id="KTR08534.1"/>
    </source>
</evidence>
<dbReference type="Proteomes" id="UP000078529">
    <property type="component" value="Unassembled WGS sequence"/>
</dbReference>
<evidence type="ECO:0000313" key="3">
    <source>
        <dbReference type="Proteomes" id="UP000078529"/>
    </source>
</evidence>
<accession>A0A147DC26</accession>
<keyword evidence="3" id="KW-1185">Reference proteome</keyword>
<dbReference type="InterPro" id="IPR008407">
    <property type="entry name" value="Brnchd-chn_aa_trnsp_AzlD"/>
</dbReference>
<dbReference type="EMBL" id="LDQA01000001">
    <property type="protein sequence ID" value="KTR08534.1"/>
    <property type="molecule type" value="Genomic_DNA"/>
</dbReference>
<feature type="transmembrane region" description="Helical" evidence="1">
    <location>
        <begin position="7"/>
        <end position="28"/>
    </location>
</feature>
<dbReference type="AlphaFoldDB" id="A0A147DC26"/>
<feature type="transmembrane region" description="Helical" evidence="1">
    <location>
        <begin position="81"/>
        <end position="98"/>
    </location>
</feature>
<keyword evidence="1" id="KW-0812">Transmembrane</keyword>
<comment type="caution">
    <text evidence="2">The sequence shown here is derived from an EMBL/GenBank/DDBJ whole genome shotgun (WGS) entry which is preliminary data.</text>
</comment>
<sequence>MSLDLNYGAMAAPWWPFVFILLAGWLPTDIWRWLGVLSSGRISESSPLIIGARAVATGLVAAVIARLVLFPGGSSLAAIPDWIRIAALGGGFCAYLWLGRQTLVAILVAEIILLGVPWMMGII</sequence>
<dbReference type="Pfam" id="PF05437">
    <property type="entry name" value="AzlD"/>
    <property type="match status" value="1"/>
</dbReference>
<feature type="transmembrane region" description="Helical" evidence="1">
    <location>
        <begin position="48"/>
        <end position="69"/>
    </location>
</feature>
<keyword evidence="1" id="KW-0472">Membrane</keyword>
<gene>
    <name evidence="2" type="ORF">NS365_00920</name>
</gene>
<name>A0A147DC26_9HYPH</name>
<keyword evidence="1" id="KW-1133">Transmembrane helix</keyword>
<dbReference type="PATRIC" id="fig|401562.4.peg.183"/>
<dbReference type="RefSeq" id="WP_058598389.1">
    <property type="nucleotide sequence ID" value="NZ_LDQA01000001.1"/>
</dbReference>
<proteinExistence type="predicted"/>
<evidence type="ECO:0000256" key="1">
    <source>
        <dbReference type="SAM" id="Phobius"/>
    </source>
</evidence>
<reference evidence="2 3" key="1">
    <citation type="journal article" date="2016" name="Front. Microbiol.">
        <title>Genomic Resource of Rice Seed Associated Bacteria.</title>
        <authorList>
            <person name="Midha S."/>
            <person name="Bansal K."/>
            <person name="Sharma S."/>
            <person name="Kumar N."/>
            <person name="Patil P.P."/>
            <person name="Chaudhry V."/>
            <person name="Patil P.B."/>
        </authorList>
    </citation>
    <scope>NUCLEOTIDE SEQUENCE [LARGE SCALE GENOMIC DNA]</scope>
    <source>
        <strain evidence="2 3">NS365</strain>
    </source>
</reference>
<organism evidence="2 3">
    <name type="scientific">Aureimonas ureilytica</name>
    <dbReference type="NCBI Taxonomy" id="401562"/>
    <lineage>
        <taxon>Bacteria</taxon>
        <taxon>Pseudomonadati</taxon>
        <taxon>Pseudomonadota</taxon>
        <taxon>Alphaproteobacteria</taxon>
        <taxon>Hyphomicrobiales</taxon>
        <taxon>Aurantimonadaceae</taxon>
        <taxon>Aureimonas</taxon>
    </lineage>
</organism>